<dbReference type="Gene3D" id="3.40.640.10">
    <property type="entry name" value="Type I PLP-dependent aspartate aminotransferase-like (Major domain)"/>
    <property type="match status" value="1"/>
</dbReference>
<dbReference type="Gene3D" id="3.90.1150.10">
    <property type="entry name" value="Aspartate Aminotransferase, domain 1"/>
    <property type="match status" value="1"/>
</dbReference>
<keyword evidence="5 7" id="KW-0456">Lyase</keyword>
<accession>A0AAC9RR55</accession>
<reference evidence="8 9" key="1">
    <citation type="submission" date="2017-04" db="EMBL/GenBank/DDBJ databases">
        <authorList>
            <person name="Veseli I.A."/>
            <person name="Tang C."/>
            <person name="Pombert J.-F."/>
        </authorList>
    </citation>
    <scope>NUCLEOTIDE SEQUENCE [LARGE SCALE GENOMIC DNA]</scope>
    <source>
        <strain evidence="8 9">ATCC 700373</strain>
    </source>
</reference>
<dbReference type="InterPro" id="IPR015424">
    <property type="entry name" value="PyrdxlP-dep_Trfase"/>
</dbReference>
<keyword evidence="9" id="KW-1185">Reference proteome</keyword>
<feature type="modified residue" description="N6-(pyridoxal phosphate)lysine" evidence="6">
    <location>
        <position position="292"/>
    </location>
</feature>
<organism evidence="8 9">
    <name type="scientific">Staphylococcus lutrae</name>
    <dbReference type="NCBI Taxonomy" id="155085"/>
    <lineage>
        <taxon>Bacteria</taxon>
        <taxon>Bacillati</taxon>
        <taxon>Bacillota</taxon>
        <taxon>Bacilli</taxon>
        <taxon>Bacillales</taxon>
        <taxon>Staphylococcaceae</taxon>
        <taxon>Staphylococcus</taxon>
    </lineage>
</organism>
<evidence type="ECO:0000256" key="2">
    <source>
        <dbReference type="ARBA" id="ARBA00009533"/>
    </source>
</evidence>
<sequence>MNEKNMYSNDHLSDLITHEVKKLTERSVASSPAYQAPTTELINKYKTMPIPKKGKGIEKVVDLLNQEILNYNLATTHPRYFSFVPGPASPLSWLTDILTSAHNVHASNFSNAALPITIEHRLIHYLSEKIGFNPSLSSGVFVSGGSSATLTAVTAARDAMTSLTQLPKSTVYMTRQAHFSVAKAFHIAGFAASQIRYIPTDADFTMDVTALKEQIQQDIVAGYKPTIIVITTGTTNTGAIDDLESITQIAHEHHMWVHADGAYGLSHIFTQEGAKKLRGIEHVDSVTWDAHKLLFQTYSCAMVIVKDKKHLLQTYGVSAEYLDDVASKDNIDPDQLGIELTRPPRGLKLWVTLQTLGEEEITRRIAHGQEMARYAAQQVERMPQWQVVTPPQLSILNIRYEDKRKTTEQNNQILQYAAQRMASSGYAVTYTTRLNEHRVIRLCTINPNTTTADIDGTLERLNTFVQEAYATL</sequence>
<dbReference type="AlphaFoldDB" id="A0AAC9RR55"/>
<gene>
    <name evidence="8" type="ORF">B5P37_05380</name>
</gene>
<dbReference type="InterPro" id="IPR015421">
    <property type="entry name" value="PyrdxlP-dep_Trfase_major"/>
</dbReference>
<evidence type="ECO:0000256" key="7">
    <source>
        <dbReference type="RuleBase" id="RU000382"/>
    </source>
</evidence>
<evidence type="ECO:0000256" key="3">
    <source>
        <dbReference type="ARBA" id="ARBA00022793"/>
    </source>
</evidence>
<dbReference type="InterPro" id="IPR021115">
    <property type="entry name" value="Pyridoxal-P_BS"/>
</dbReference>
<dbReference type="Pfam" id="PF00282">
    <property type="entry name" value="Pyridoxal_deC"/>
    <property type="match status" value="1"/>
</dbReference>
<keyword evidence="3" id="KW-0210">Decarboxylase</keyword>
<name>A0AAC9RR55_9STAP</name>
<dbReference type="Gene3D" id="3.90.1150.170">
    <property type="match status" value="1"/>
</dbReference>
<evidence type="ECO:0000256" key="6">
    <source>
        <dbReference type="PIRSR" id="PIRSR602129-50"/>
    </source>
</evidence>
<dbReference type="GO" id="GO:0030170">
    <property type="term" value="F:pyridoxal phosphate binding"/>
    <property type="evidence" value="ECO:0007669"/>
    <property type="project" value="InterPro"/>
</dbReference>
<dbReference type="InterPro" id="IPR010977">
    <property type="entry name" value="Aromatic_deC"/>
</dbReference>
<dbReference type="EMBL" id="CP020773">
    <property type="protein sequence ID" value="ARJ50788.1"/>
    <property type="molecule type" value="Genomic_DNA"/>
</dbReference>
<dbReference type="Proteomes" id="UP000242864">
    <property type="component" value="Chromosome"/>
</dbReference>
<evidence type="ECO:0000256" key="1">
    <source>
        <dbReference type="ARBA" id="ARBA00001933"/>
    </source>
</evidence>
<dbReference type="GO" id="GO:0019752">
    <property type="term" value="P:carboxylic acid metabolic process"/>
    <property type="evidence" value="ECO:0007669"/>
    <property type="project" value="InterPro"/>
</dbReference>
<proteinExistence type="inferred from homology"/>
<evidence type="ECO:0000313" key="9">
    <source>
        <dbReference type="Proteomes" id="UP000242864"/>
    </source>
</evidence>
<evidence type="ECO:0000313" key="8">
    <source>
        <dbReference type="EMBL" id="ARJ50788.1"/>
    </source>
</evidence>
<comment type="cofactor">
    <cofactor evidence="1 6 7">
        <name>pyridoxal 5'-phosphate</name>
        <dbReference type="ChEBI" id="CHEBI:597326"/>
    </cofactor>
</comment>
<keyword evidence="4 6" id="KW-0663">Pyridoxal phosphate</keyword>
<protein>
    <submittedName>
        <fullName evidence="8">Pyridoxal-dependent decarboxylase</fullName>
    </submittedName>
</protein>
<dbReference type="PANTHER" id="PTHR11999:SF70">
    <property type="entry name" value="MIP05841P"/>
    <property type="match status" value="1"/>
</dbReference>
<dbReference type="GO" id="GO:0004058">
    <property type="term" value="F:aromatic-L-amino-acid decarboxylase activity"/>
    <property type="evidence" value="ECO:0007669"/>
    <property type="project" value="UniProtKB-ARBA"/>
</dbReference>
<dbReference type="KEGG" id="slz:B5P37_05380"/>
<dbReference type="PROSITE" id="PS00392">
    <property type="entry name" value="DDC_GAD_HDC_YDC"/>
    <property type="match status" value="1"/>
</dbReference>
<dbReference type="PANTHER" id="PTHR11999">
    <property type="entry name" value="GROUP II PYRIDOXAL-5-PHOSPHATE DECARBOXYLASE"/>
    <property type="match status" value="1"/>
</dbReference>
<dbReference type="InterPro" id="IPR002129">
    <property type="entry name" value="PyrdxlP-dep_de-COase"/>
</dbReference>
<comment type="similarity">
    <text evidence="2 7">Belongs to the group II decarboxylase family.</text>
</comment>
<evidence type="ECO:0000256" key="5">
    <source>
        <dbReference type="ARBA" id="ARBA00023239"/>
    </source>
</evidence>
<evidence type="ECO:0000256" key="4">
    <source>
        <dbReference type="ARBA" id="ARBA00022898"/>
    </source>
</evidence>
<dbReference type="RefSeq" id="WP_085237266.1">
    <property type="nucleotide sequence ID" value="NZ_CP020773.1"/>
</dbReference>
<dbReference type="SUPFAM" id="SSF53383">
    <property type="entry name" value="PLP-dependent transferases"/>
    <property type="match status" value="1"/>
</dbReference>
<dbReference type="InterPro" id="IPR015422">
    <property type="entry name" value="PyrdxlP-dep_Trfase_small"/>
</dbReference>